<comment type="similarity">
    <text evidence="2 9">Belongs to the branched chain amino acid transporter family.</text>
</comment>
<dbReference type="Proteomes" id="UP000618943">
    <property type="component" value="Unassembled WGS sequence"/>
</dbReference>
<keyword evidence="4" id="KW-1003">Cell membrane</keyword>
<keyword evidence="8 9" id="KW-0472">Membrane</keyword>
<dbReference type="InterPro" id="IPR004685">
    <property type="entry name" value="Brnchd-chn_aa_trnsp_Livcs"/>
</dbReference>
<feature type="transmembrane region" description="Helical" evidence="9">
    <location>
        <begin position="418"/>
        <end position="438"/>
    </location>
</feature>
<evidence type="ECO:0000256" key="5">
    <source>
        <dbReference type="ARBA" id="ARBA00022692"/>
    </source>
</evidence>
<feature type="transmembrane region" description="Helical" evidence="9">
    <location>
        <begin position="42"/>
        <end position="65"/>
    </location>
</feature>
<evidence type="ECO:0000313" key="10">
    <source>
        <dbReference type="EMBL" id="MBK3494810.1"/>
    </source>
</evidence>
<dbReference type="PANTHER" id="PTHR30588:SF8">
    <property type="entry name" value="BRANCHED-CHAIN AMINO ACID PERMEASE BRAB"/>
    <property type="match status" value="1"/>
</dbReference>
<evidence type="ECO:0000256" key="1">
    <source>
        <dbReference type="ARBA" id="ARBA00004651"/>
    </source>
</evidence>
<dbReference type="RefSeq" id="WP_100794728.1">
    <property type="nucleotide sequence ID" value="NZ_JAEOAH010000007.1"/>
</dbReference>
<feature type="transmembrane region" description="Helical" evidence="9">
    <location>
        <begin position="77"/>
        <end position="99"/>
    </location>
</feature>
<evidence type="ECO:0000256" key="3">
    <source>
        <dbReference type="ARBA" id="ARBA00022448"/>
    </source>
</evidence>
<dbReference type="Pfam" id="PF05525">
    <property type="entry name" value="Branch_AA_trans"/>
    <property type="match status" value="1"/>
</dbReference>
<organism evidence="10 11">
    <name type="scientific">Viridibacillus soli</name>
    <dbReference type="NCBI Taxonomy" id="2798301"/>
    <lineage>
        <taxon>Bacteria</taxon>
        <taxon>Bacillati</taxon>
        <taxon>Bacillota</taxon>
        <taxon>Bacilli</taxon>
        <taxon>Bacillales</taxon>
        <taxon>Caryophanaceae</taxon>
        <taxon>Viridibacillus</taxon>
    </lineage>
</organism>
<comment type="function">
    <text evidence="9">Component of the transport system for branched-chain amino acids.</text>
</comment>
<feature type="transmembrane region" description="Helical" evidence="9">
    <location>
        <begin position="157"/>
        <end position="178"/>
    </location>
</feature>
<protein>
    <recommendedName>
        <fullName evidence="9">Branched-chain amino acid transport system carrier protein</fullName>
    </recommendedName>
</protein>
<reference evidence="10 11" key="1">
    <citation type="submission" date="2020-12" db="EMBL/GenBank/DDBJ databases">
        <title>YIM B01967 draft genome.</title>
        <authorList>
            <person name="Yan X."/>
        </authorList>
    </citation>
    <scope>NUCLEOTIDE SEQUENCE [LARGE SCALE GENOMIC DNA]</scope>
    <source>
        <strain evidence="10 11">YIM B01967</strain>
    </source>
</reference>
<feature type="transmembrane region" description="Helical" evidence="9">
    <location>
        <begin position="232"/>
        <end position="253"/>
    </location>
</feature>
<feature type="transmembrane region" description="Helical" evidence="9">
    <location>
        <begin position="377"/>
        <end position="398"/>
    </location>
</feature>
<feature type="transmembrane region" description="Helical" evidence="9">
    <location>
        <begin position="288"/>
        <end position="308"/>
    </location>
</feature>
<feature type="transmembrane region" description="Helical" evidence="9">
    <location>
        <begin position="347"/>
        <end position="368"/>
    </location>
</feature>
<comment type="subcellular location">
    <subcellularLocation>
        <location evidence="1 9">Cell membrane</location>
        <topology evidence="1 9">Multi-pass membrane protein</topology>
    </subcellularLocation>
</comment>
<evidence type="ECO:0000256" key="6">
    <source>
        <dbReference type="ARBA" id="ARBA00022970"/>
    </source>
</evidence>
<feature type="transmembrane region" description="Helical" evidence="9">
    <location>
        <begin position="127"/>
        <end position="145"/>
    </location>
</feature>
<proteinExistence type="inferred from homology"/>
<keyword evidence="3 9" id="KW-0813">Transport</keyword>
<feature type="transmembrane region" description="Helical" evidence="9">
    <location>
        <begin position="198"/>
        <end position="220"/>
    </location>
</feature>
<keyword evidence="6 9" id="KW-0029">Amino-acid transport</keyword>
<gene>
    <name evidence="10" type="primary">brnQ</name>
    <name evidence="10" type="ORF">JFL43_08045</name>
</gene>
<dbReference type="NCBIfam" id="TIGR00796">
    <property type="entry name" value="livcs"/>
    <property type="match status" value="1"/>
</dbReference>
<name>A0ABS1H5W7_9BACL</name>
<dbReference type="PANTHER" id="PTHR30588">
    <property type="entry name" value="BRANCHED-CHAIN AMINO ACID TRANSPORT SYSTEM 2 CARRIER PROTEIN"/>
    <property type="match status" value="1"/>
</dbReference>
<evidence type="ECO:0000256" key="9">
    <source>
        <dbReference type="RuleBase" id="RU362122"/>
    </source>
</evidence>
<evidence type="ECO:0000256" key="4">
    <source>
        <dbReference type="ARBA" id="ARBA00022475"/>
    </source>
</evidence>
<dbReference type="EMBL" id="JAEOAH010000007">
    <property type="protein sequence ID" value="MBK3494810.1"/>
    <property type="molecule type" value="Genomic_DNA"/>
</dbReference>
<sequence>MKNKSLSLGEQVAVGLMLFALFLGAGNIIFPPQLGQQAGDSFSIAMLGFLITGVGLPLIGVITVAKSGGQLQDLAGKVHPVFGVVFTSIVYLAIGPFFAIPRTGTVSYEIGVAELPFMTDALRESPIPLLISTIVFFGITAFFALNPTKLVDRVGKILTPLLLLVIALLAAKSIITPMDGPGEAVGKYTTQPFTEGFLQGYLTMDFLAALVFGIVIIQALQAKGVTDNGKIVKTTIFAAFIAAAGLALVYISLGYIGASSLQTIGAQSSGAEVIAKSANILYGDFGNILLSAVILLACLSTSIGLLTASSQFFTKIFPKISYTGFVFIFGIFSTVISNFGLAQLISISLPVLLAIYPIAIVLMCLALVDKFFNGAPIVYTVALIATALVSIYDGLKAAKIEIPAYEDLLSHLPLYAEGIGWLVPAIVCTVIGWIISLFTKK</sequence>
<feature type="transmembrane region" description="Helical" evidence="9">
    <location>
        <begin position="320"/>
        <end position="341"/>
    </location>
</feature>
<accession>A0ABS1H5W7</accession>
<evidence type="ECO:0000256" key="2">
    <source>
        <dbReference type="ARBA" id="ARBA00008540"/>
    </source>
</evidence>
<keyword evidence="7 9" id="KW-1133">Transmembrane helix</keyword>
<evidence type="ECO:0000256" key="7">
    <source>
        <dbReference type="ARBA" id="ARBA00022989"/>
    </source>
</evidence>
<keyword evidence="11" id="KW-1185">Reference proteome</keyword>
<evidence type="ECO:0000256" key="8">
    <source>
        <dbReference type="ARBA" id="ARBA00023136"/>
    </source>
</evidence>
<keyword evidence="5 9" id="KW-0812">Transmembrane</keyword>
<feature type="transmembrane region" description="Helical" evidence="9">
    <location>
        <begin position="12"/>
        <end position="30"/>
    </location>
</feature>
<evidence type="ECO:0000313" key="11">
    <source>
        <dbReference type="Proteomes" id="UP000618943"/>
    </source>
</evidence>
<comment type="caution">
    <text evidence="10">The sequence shown here is derived from an EMBL/GenBank/DDBJ whole genome shotgun (WGS) entry which is preliminary data.</text>
</comment>